<organism evidence="1 2">
    <name type="scientific">Spongiivirga citrea</name>
    <dbReference type="NCBI Taxonomy" id="1481457"/>
    <lineage>
        <taxon>Bacteria</taxon>
        <taxon>Pseudomonadati</taxon>
        <taxon>Bacteroidota</taxon>
        <taxon>Flavobacteriia</taxon>
        <taxon>Flavobacteriales</taxon>
        <taxon>Flavobacteriaceae</taxon>
        <taxon>Spongiivirga</taxon>
    </lineage>
</organism>
<comment type="caution">
    <text evidence="1">The sequence shown here is derived from an EMBL/GenBank/DDBJ whole genome shotgun (WGS) entry which is preliminary data.</text>
</comment>
<protein>
    <submittedName>
        <fullName evidence="1">Uncharacterized protein</fullName>
    </submittedName>
</protein>
<name>A0A6M0CL99_9FLAO</name>
<sequence>MKTKHTQIKKSLIVVIGLLFMLPTAILNAQDCRVVEAIGNGTKELILRQLNDKTRGEVYKISRRKKLIINKVETIGFKGCRVTVVAHVTLKRKIRRDAKGRVTISGTVSEFNRNRICFNNTKVDKIRLSNTFRIGEGFYKWIANKVLPNNRCYSVR</sequence>
<reference evidence="1 2" key="1">
    <citation type="submission" date="2020-01" db="EMBL/GenBank/DDBJ databases">
        <title>Spongiivirga citrea KCTC 32990T.</title>
        <authorList>
            <person name="Wang G."/>
        </authorList>
    </citation>
    <scope>NUCLEOTIDE SEQUENCE [LARGE SCALE GENOMIC DNA]</scope>
    <source>
        <strain evidence="1 2">KCTC 32990</strain>
    </source>
</reference>
<dbReference type="Proteomes" id="UP000474296">
    <property type="component" value="Unassembled WGS sequence"/>
</dbReference>
<dbReference type="RefSeq" id="WP_164033387.1">
    <property type="nucleotide sequence ID" value="NZ_JAABOQ010000007.1"/>
</dbReference>
<keyword evidence="2" id="KW-1185">Reference proteome</keyword>
<evidence type="ECO:0000313" key="2">
    <source>
        <dbReference type="Proteomes" id="UP000474296"/>
    </source>
</evidence>
<dbReference type="EMBL" id="JAABOQ010000007">
    <property type="protein sequence ID" value="NER18698.1"/>
    <property type="molecule type" value="Genomic_DNA"/>
</dbReference>
<gene>
    <name evidence="1" type="ORF">GWK10_15880</name>
</gene>
<evidence type="ECO:0000313" key="1">
    <source>
        <dbReference type="EMBL" id="NER18698.1"/>
    </source>
</evidence>
<accession>A0A6M0CL99</accession>
<proteinExistence type="predicted"/>
<dbReference type="AlphaFoldDB" id="A0A6M0CL99"/>